<dbReference type="Proteomes" id="UP001060215">
    <property type="component" value="Chromosome 3"/>
</dbReference>
<reference evidence="1 2" key="1">
    <citation type="journal article" date="2022" name="Plant J.">
        <title>Chromosome-level genome of Camellia lanceoleosa provides a valuable resource for understanding genome evolution and self-incompatibility.</title>
        <authorList>
            <person name="Gong W."/>
            <person name="Xiao S."/>
            <person name="Wang L."/>
            <person name="Liao Z."/>
            <person name="Chang Y."/>
            <person name="Mo W."/>
            <person name="Hu G."/>
            <person name="Li W."/>
            <person name="Zhao G."/>
            <person name="Zhu H."/>
            <person name="Hu X."/>
            <person name="Ji K."/>
            <person name="Xiang X."/>
            <person name="Song Q."/>
            <person name="Yuan D."/>
            <person name="Jin S."/>
            <person name="Zhang L."/>
        </authorList>
    </citation>
    <scope>NUCLEOTIDE SEQUENCE [LARGE SCALE GENOMIC DNA]</scope>
    <source>
        <strain evidence="1">SQ_2022a</strain>
    </source>
</reference>
<evidence type="ECO:0000313" key="2">
    <source>
        <dbReference type="Proteomes" id="UP001060215"/>
    </source>
</evidence>
<name>A0ACC0IMJ3_9ERIC</name>
<proteinExistence type="predicted"/>
<organism evidence="1 2">
    <name type="scientific">Camellia lanceoleosa</name>
    <dbReference type="NCBI Taxonomy" id="1840588"/>
    <lineage>
        <taxon>Eukaryota</taxon>
        <taxon>Viridiplantae</taxon>
        <taxon>Streptophyta</taxon>
        <taxon>Embryophyta</taxon>
        <taxon>Tracheophyta</taxon>
        <taxon>Spermatophyta</taxon>
        <taxon>Magnoliopsida</taxon>
        <taxon>eudicotyledons</taxon>
        <taxon>Gunneridae</taxon>
        <taxon>Pentapetalae</taxon>
        <taxon>asterids</taxon>
        <taxon>Ericales</taxon>
        <taxon>Theaceae</taxon>
        <taxon>Camellia</taxon>
    </lineage>
</organism>
<accession>A0ACC0IMJ3</accession>
<sequence>MVKSKNDMEVETLAERLDKVEVLEEVMKAMQQCCDKPQDQKKKLSVKSKKEPKEKRKKFVIGESSKSKQRSKFCSLCSTCHKQHRGLCHQLTRACFKRGKLGHQIKDSSKI</sequence>
<dbReference type="EMBL" id="CM045760">
    <property type="protein sequence ID" value="KAI8026263.1"/>
    <property type="molecule type" value="Genomic_DNA"/>
</dbReference>
<gene>
    <name evidence="1" type="ORF">LOK49_LG02G03468</name>
</gene>
<protein>
    <submittedName>
        <fullName evidence="1">Uncharacterized protein</fullName>
    </submittedName>
</protein>
<comment type="caution">
    <text evidence="1">The sequence shown here is derived from an EMBL/GenBank/DDBJ whole genome shotgun (WGS) entry which is preliminary data.</text>
</comment>
<evidence type="ECO:0000313" key="1">
    <source>
        <dbReference type="EMBL" id="KAI8026263.1"/>
    </source>
</evidence>
<keyword evidence="2" id="KW-1185">Reference proteome</keyword>